<evidence type="ECO:0000256" key="10">
    <source>
        <dbReference type="ARBA" id="ARBA00023128"/>
    </source>
</evidence>
<comment type="catalytic activity">
    <reaction evidence="25">
        <text>N(omega),N('omega)-dimethyl-L-arginine + pyruvate = 5-(3,3'-dimethylguanidino)-2-oxopentanoate + L-alanine</text>
        <dbReference type="Rhea" id="RHEA:77307"/>
        <dbReference type="ChEBI" id="CHEBI:15361"/>
        <dbReference type="ChEBI" id="CHEBI:57972"/>
        <dbReference type="ChEBI" id="CHEBI:197308"/>
        <dbReference type="ChEBI" id="CHEBI:197310"/>
    </reaction>
</comment>
<comment type="catalytic activity">
    <reaction evidence="35">
        <text>N(omega)-methyl-L-arginine + glyoxylate = 5-(3-methylguanidino)-2-oxopentanoate + glycine</text>
        <dbReference type="Rhea" id="RHEA:77323"/>
        <dbReference type="ChEBI" id="CHEBI:36655"/>
        <dbReference type="ChEBI" id="CHEBI:57305"/>
        <dbReference type="ChEBI" id="CHEBI:114953"/>
        <dbReference type="ChEBI" id="CHEBI:197314"/>
    </reaction>
</comment>
<evidence type="ECO:0000256" key="39">
    <source>
        <dbReference type="RuleBase" id="RU003560"/>
    </source>
</evidence>
<comment type="catalytic activity">
    <reaction evidence="23">
        <text>N(omega)-methyl-L-arginine + pyruvate = 5-(3-methylguanidino)-2-oxopentanoate + L-alanine</text>
        <dbReference type="Rhea" id="RHEA:77319"/>
        <dbReference type="ChEBI" id="CHEBI:15361"/>
        <dbReference type="ChEBI" id="CHEBI:57972"/>
        <dbReference type="ChEBI" id="CHEBI:114953"/>
        <dbReference type="ChEBI" id="CHEBI:197314"/>
    </reaction>
</comment>
<evidence type="ECO:0000256" key="17">
    <source>
        <dbReference type="ARBA" id="ARBA00042669"/>
    </source>
</evidence>
<comment type="catalytic activity">
    <reaction evidence="19">
        <text>(2S)-2-aminobutanoate + glyoxylate = 2-oxobutanoate + glycine</text>
        <dbReference type="Rhea" id="RHEA:77339"/>
        <dbReference type="ChEBI" id="CHEBI:16763"/>
        <dbReference type="ChEBI" id="CHEBI:36655"/>
        <dbReference type="ChEBI" id="CHEBI:57305"/>
        <dbReference type="ChEBI" id="CHEBI:74359"/>
    </reaction>
</comment>
<evidence type="ECO:0000256" key="38">
    <source>
        <dbReference type="ARBA" id="ARBA00058068"/>
    </source>
</evidence>
<dbReference type="GO" id="GO:0008453">
    <property type="term" value="F:alanine-glyoxylate transaminase activity"/>
    <property type="evidence" value="ECO:0007669"/>
    <property type="project" value="UniProtKB-EC"/>
</dbReference>
<comment type="function">
    <text evidence="38">Multifunctional aminotransferase with a broad substrate specificity. Catalyzes the conversion of glyoxylate to glycine using alanine as the amino donor. Catalyzes metabolism of not L- but the D-isomer of D-beta-aminoisobutyric acid to generate 2-methyl-3-oxopropanoate and alanine. Catalyzes the transfer of the amino group from beta-alanine to pyruvate to yield L-alanine and 3-oxopropanoate. Can metabolize NG-monomethyl-L-arginine (NMMA), asymmetric NG,NG-dimethyl-L-arginine (ADMA) and symmetric NG,N'G-dimethyl-L-arginine (SDMA). ADMA is a potent inhibitor of nitric-oxide (NO) synthase, and this activity provides mechanism through which the kidney regulates blood pressure.</text>
</comment>
<evidence type="ECO:0000256" key="21">
    <source>
        <dbReference type="ARBA" id="ARBA00043749"/>
    </source>
</evidence>
<protein>
    <recommendedName>
        <fullName evidence="13">Alanine--glyoxylate aminotransferase 2, mitochondrial</fullName>
        <ecNumber evidence="28">2.6.1.18</ecNumber>
        <ecNumber evidence="12">2.6.1.40</ecNumber>
        <ecNumber evidence="5">2.6.1.44</ecNumber>
    </recommendedName>
    <alternativeName>
        <fullName evidence="14">(R)-3-amino-2-methylpropionate--pyruvate transaminase</fullName>
    </alternativeName>
    <alternativeName>
        <fullName evidence="16">Beta-ALAAT II</fullName>
    </alternativeName>
    <alternativeName>
        <fullName evidence="17">Beta-alanine-pyruvate aminotransferase</fullName>
    </alternativeName>
    <alternativeName>
        <fullName evidence="30">D-3-aminoisobutyrate-pyruvate aminotransferase</fullName>
    </alternativeName>
    <alternativeName>
        <fullName evidence="15">D-AIBAT</fullName>
    </alternativeName>
    <alternativeName>
        <fullName evidence="29">D-beta-aminoisobutyrate-pyruvate aminotransferase</fullName>
    </alternativeName>
</protein>
<evidence type="ECO:0000256" key="19">
    <source>
        <dbReference type="ARBA" id="ARBA00043679"/>
    </source>
</evidence>
<keyword evidence="6 40" id="KW-0032">Aminotransferase</keyword>
<evidence type="ECO:0000256" key="3">
    <source>
        <dbReference type="ARBA" id="ARBA00008954"/>
    </source>
</evidence>
<dbReference type="GO" id="GO:0005739">
    <property type="term" value="C:mitochondrion"/>
    <property type="evidence" value="ECO:0007669"/>
    <property type="project" value="UniProtKB-SubCell"/>
</dbReference>
<evidence type="ECO:0000256" key="33">
    <source>
        <dbReference type="ARBA" id="ARBA00048500"/>
    </source>
</evidence>
<evidence type="ECO:0000256" key="4">
    <source>
        <dbReference type="ARBA" id="ARBA00011881"/>
    </source>
</evidence>
<gene>
    <name evidence="40" type="ORF">LOD99_2634</name>
</gene>
<dbReference type="PROSITE" id="PS00600">
    <property type="entry name" value="AA_TRANSFER_CLASS_3"/>
    <property type="match status" value="1"/>
</dbReference>
<keyword evidence="9" id="KW-0809">Transit peptide</keyword>
<accession>A0AAV7K1X3</accession>
<evidence type="ECO:0000256" key="1">
    <source>
        <dbReference type="ARBA" id="ARBA00001933"/>
    </source>
</evidence>
<comment type="catalytic activity">
    <reaction evidence="32">
        <text>L-ornithine + glyoxylate = 5-amino-2-oxopentanoate + glycine</text>
        <dbReference type="Rhea" id="RHEA:77331"/>
        <dbReference type="ChEBI" id="CHEBI:36655"/>
        <dbReference type="ChEBI" id="CHEBI:46911"/>
        <dbReference type="ChEBI" id="CHEBI:57305"/>
        <dbReference type="ChEBI" id="CHEBI:58802"/>
    </reaction>
</comment>
<comment type="catalytic activity">
    <reaction evidence="22">
        <text>2-oxobutanoate + L-alanine = (2S)-2-aminobutanoate + pyruvate</text>
        <dbReference type="Rhea" id="RHEA:77355"/>
        <dbReference type="ChEBI" id="CHEBI:15361"/>
        <dbReference type="ChEBI" id="CHEBI:16763"/>
        <dbReference type="ChEBI" id="CHEBI:57972"/>
        <dbReference type="ChEBI" id="CHEBI:74359"/>
        <dbReference type="EC" id="2.6.1.44"/>
    </reaction>
</comment>
<keyword evidence="10" id="KW-0496">Mitochondrion</keyword>
<evidence type="ECO:0000256" key="23">
    <source>
        <dbReference type="ARBA" id="ARBA00043758"/>
    </source>
</evidence>
<dbReference type="InterPro" id="IPR005814">
    <property type="entry name" value="Aminotrans_3"/>
</dbReference>
<evidence type="ECO:0000256" key="22">
    <source>
        <dbReference type="ARBA" id="ARBA00043751"/>
    </source>
</evidence>
<comment type="caution">
    <text evidence="40">The sequence shown here is derived from an EMBL/GenBank/DDBJ whole genome shotgun (WGS) entry which is preliminary data.</text>
</comment>
<comment type="subunit">
    <text evidence="4">Homotetramer.</text>
</comment>
<sequence length="479" mass="52913">MIISNYFGRIFSLSCIRAYSSSVKPTKQTNEEIPAYGGLSFKEVEEKRHKFLSPSLQTYFFFPENPFYLTRARMQYIYDANDTRYVDLTGQNTSISVGHNHPRVVAAIKRQMESVVHCSTMFYNESPVLLAEQLVATVPNISNSKEDWVVHLVSSGSEAVDLAIMLARAYTGNFDVLALRSSYHGLLSTPMGLTGLNTCKQNIAGGFGVKHCMNPDMFRGQFAGDPQAPDKYAQDVRDVIQYSTPGKVAAFIFEPVIMVGGLHPLPQGYLPKACEYVREAGGLIISDEVQTGNGRPGSHFWAVEKYGVQPDIIVTGKGLSNGLPIGAVMMRREVAESMAHKVFFSTYGSNPTVCAAATEVMRILREDKTVSHITNVAELFLESFLRIQQKYPSIIGDVRALGLLLALDVVKDPVSRQPDRESAQKLLTLIRERGVIMTTGGLGKNVLRMNPPLCVTPEDVKLTENAILESIETHYGKSL</sequence>
<dbReference type="SUPFAM" id="SSF53383">
    <property type="entry name" value="PLP-dependent transferases"/>
    <property type="match status" value="1"/>
</dbReference>
<evidence type="ECO:0000256" key="6">
    <source>
        <dbReference type="ARBA" id="ARBA00022576"/>
    </source>
</evidence>
<proteinExistence type="inferred from homology"/>
<comment type="catalytic activity">
    <reaction evidence="11">
        <text>glyoxylate + L-alanine = glycine + pyruvate</text>
        <dbReference type="Rhea" id="RHEA:24248"/>
        <dbReference type="ChEBI" id="CHEBI:15361"/>
        <dbReference type="ChEBI" id="CHEBI:36655"/>
        <dbReference type="ChEBI" id="CHEBI:57305"/>
        <dbReference type="ChEBI" id="CHEBI:57972"/>
        <dbReference type="EC" id="2.6.1.44"/>
    </reaction>
    <physiologicalReaction direction="left-to-right" evidence="11">
        <dbReference type="Rhea" id="RHEA:24249"/>
    </physiologicalReaction>
</comment>
<dbReference type="InterPro" id="IPR049704">
    <property type="entry name" value="Aminotrans_3_PPA_site"/>
</dbReference>
<keyword evidence="8 39" id="KW-0663">Pyridoxal phosphate</keyword>
<dbReference type="EC" id="2.6.1.44" evidence="5"/>
<dbReference type="PIRSF" id="PIRSF000521">
    <property type="entry name" value="Transaminase_4ab_Lys_Orn"/>
    <property type="match status" value="1"/>
</dbReference>
<dbReference type="GO" id="GO:0047305">
    <property type="term" value="F:(R)-3-amino-2-methylpropionate-pyruvate transaminase activity"/>
    <property type="evidence" value="ECO:0007669"/>
    <property type="project" value="UniProtKB-EC"/>
</dbReference>
<evidence type="ECO:0000256" key="31">
    <source>
        <dbReference type="ARBA" id="ARBA00047892"/>
    </source>
</evidence>
<evidence type="ECO:0000256" key="37">
    <source>
        <dbReference type="ARBA" id="ARBA00049480"/>
    </source>
</evidence>
<evidence type="ECO:0000256" key="12">
    <source>
        <dbReference type="ARBA" id="ARBA00039130"/>
    </source>
</evidence>
<evidence type="ECO:0000256" key="25">
    <source>
        <dbReference type="ARBA" id="ARBA00043798"/>
    </source>
</evidence>
<evidence type="ECO:0000256" key="35">
    <source>
        <dbReference type="ARBA" id="ARBA00048760"/>
    </source>
</evidence>
<comment type="catalytic activity">
    <reaction evidence="34">
        <text>N(omega),N(omega)-dimethyl-L-arginine + 2-oxobutanoate = 5-(3,3-dimethylguanidino)-2-oxopentanoate + (2S)-2-aminobutanoate</text>
        <dbReference type="Rhea" id="RHEA:77351"/>
        <dbReference type="ChEBI" id="CHEBI:16763"/>
        <dbReference type="ChEBI" id="CHEBI:58326"/>
        <dbReference type="ChEBI" id="CHEBI:74359"/>
        <dbReference type="ChEBI" id="CHEBI:197301"/>
    </reaction>
</comment>
<evidence type="ECO:0000256" key="27">
    <source>
        <dbReference type="ARBA" id="ARBA00043826"/>
    </source>
</evidence>
<dbReference type="EC" id="2.6.1.40" evidence="12"/>
<dbReference type="GO" id="GO:0016223">
    <property type="term" value="F:beta-alanine:pyruvate transaminase activity"/>
    <property type="evidence" value="ECO:0007669"/>
    <property type="project" value="UniProtKB-EC"/>
</dbReference>
<dbReference type="EMBL" id="JAKMXF010000221">
    <property type="protein sequence ID" value="KAI6654755.1"/>
    <property type="molecule type" value="Genomic_DNA"/>
</dbReference>
<evidence type="ECO:0000256" key="11">
    <source>
        <dbReference type="ARBA" id="ARBA00033660"/>
    </source>
</evidence>
<comment type="catalytic activity">
    <reaction evidence="31">
        <text>N(omega),N(omega)-dimethyl-L-arginine + glyoxylate = 5-(3,3-dimethylguanidino)-2-oxopentanoate + glycine</text>
        <dbReference type="Rhea" id="RHEA:77311"/>
        <dbReference type="ChEBI" id="CHEBI:36655"/>
        <dbReference type="ChEBI" id="CHEBI:57305"/>
        <dbReference type="ChEBI" id="CHEBI:58326"/>
        <dbReference type="ChEBI" id="CHEBI:197301"/>
    </reaction>
</comment>
<evidence type="ECO:0000256" key="15">
    <source>
        <dbReference type="ARBA" id="ARBA00041845"/>
    </source>
</evidence>
<comment type="catalytic activity">
    <reaction evidence="36">
        <text>oxaloacetate + L-alanine = L-aspartate + pyruvate</text>
        <dbReference type="Rhea" id="RHEA:77347"/>
        <dbReference type="ChEBI" id="CHEBI:15361"/>
        <dbReference type="ChEBI" id="CHEBI:16452"/>
        <dbReference type="ChEBI" id="CHEBI:29991"/>
        <dbReference type="ChEBI" id="CHEBI:57972"/>
    </reaction>
</comment>
<evidence type="ECO:0000256" key="36">
    <source>
        <dbReference type="ARBA" id="ARBA00048916"/>
    </source>
</evidence>
<comment type="catalytic activity">
    <reaction evidence="26">
        <text>3-oxopropanoate + L-alanine = beta-alanine + pyruvate</text>
        <dbReference type="Rhea" id="RHEA:14077"/>
        <dbReference type="ChEBI" id="CHEBI:15361"/>
        <dbReference type="ChEBI" id="CHEBI:33190"/>
        <dbReference type="ChEBI" id="CHEBI:57966"/>
        <dbReference type="ChEBI" id="CHEBI:57972"/>
        <dbReference type="EC" id="2.6.1.18"/>
    </reaction>
    <physiologicalReaction direction="right-to-left" evidence="26">
        <dbReference type="Rhea" id="RHEA:14079"/>
    </physiologicalReaction>
</comment>
<evidence type="ECO:0000313" key="40">
    <source>
        <dbReference type="EMBL" id="KAI6654755.1"/>
    </source>
</evidence>
<reference evidence="40 41" key="1">
    <citation type="journal article" date="2023" name="BMC Biol.">
        <title>The compact genome of the sponge Oopsacas minuta (Hexactinellida) is lacking key metazoan core genes.</title>
        <authorList>
            <person name="Santini S."/>
            <person name="Schenkelaars Q."/>
            <person name="Jourda C."/>
            <person name="Duchesne M."/>
            <person name="Belahbib H."/>
            <person name="Rocher C."/>
            <person name="Selva M."/>
            <person name="Riesgo A."/>
            <person name="Vervoort M."/>
            <person name="Leys S.P."/>
            <person name="Kodjabachian L."/>
            <person name="Le Bivic A."/>
            <person name="Borchiellini C."/>
            <person name="Claverie J.M."/>
            <person name="Renard E."/>
        </authorList>
    </citation>
    <scope>NUCLEOTIDE SEQUENCE [LARGE SCALE GENOMIC DNA]</scope>
    <source>
        <strain evidence="40">SPO-2</strain>
    </source>
</reference>
<evidence type="ECO:0000256" key="34">
    <source>
        <dbReference type="ARBA" id="ARBA00048560"/>
    </source>
</evidence>
<evidence type="ECO:0000256" key="14">
    <source>
        <dbReference type="ARBA" id="ARBA00041662"/>
    </source>
</evidence>
<keyword evidence="7" id="KW-0808">Transferase</keyword>
<keyword evidence="41" id="KW-1185">Reference proteome</keyword>
<evidence type="ECO:0000256" key="9">
    <source>
        <dbReference type="ARBA" id="ARBA00022946"/>
    </source>
</evidence>
<comment type="catalytic activity">
    <reaction evidence="24">
        <text>L-ornithine + pyruvate = 5-amino-2-oxopentanoate + L-alanine</text>
        <dbReference type="Rhea" id="RHEA:77327"/>
        <dbReference type="ChEBI" id="CHEBI:15361"/>
        <dbReference type="ChEBI" id="CHEBI:46911"/>
        <dbReference type="ChEBI" id="CHEBI:57972"/>
        <dbReference type="ChEBI" id="CHEBI:58802"/>
    </reaction>
</comment>
<dbReference type="AlphaFoldDB" id="A0AAV7K1X3"/>
<evidence type="ECO:0000256" key="30">
    <source>
        <dbReference type="ARBA" id="ARBA00044258"/>
    </source>
</evidence>
<dbReference type="InterPro" id="IPR015421">
    <property type="entry name" value="PyrdxlP-dep_Trfase_major"/>
</dbReference>
<evidence type="ECO:0000256" key="28">
    <source>
        <dbReference type="ARBA" id="ARBA00044055"/>
    </source>
</evidence>
<comment type="catalytic activity">
    <reaction evidence="27">
        <text>2-oxopentanoate + N(omega),N(omega)-dimethyl-L-arginine = 5-(3,3-dimethylguanidino)-2-oxopentanoate + L-2-aminopentanoate</text>
        <dbReference type="Rhea" id="RHEA:77359"/>
        <dbReference type="ChEBI" id="CHEBI:28644"/>
        <dbReference type="ChEBI" id="CHEBI:58326"/>
        <dbReference type="ChEBI" id="CHEBI:58441"/>
        <dbReference type="ChEBI" id="CHEBI:197301"/>
    </reaction>
</comment>
<comment type="catalytic activity">
    <reaction evidence="20">
        <text>(R)-3-amino-2-methylpropanoate + pyruvate = 2-methyl-3-oxopropanoate + L-alanine</text>
        <dbReference type="Rhea" id="RHEA:18393"/>
        <dbReference type="ChEBI" id="CHEBI:15361"/>
        <dbReference type="ChEBI" id="CHEBI:57700"/>
        <dbReference type="ChEBI" id="CHEBI:57731"/>
        <dbReference type="ChEBI" id="CHEBI:57972"/>
        <dbReference type="EC" id="2.6.1.40"/>
    </reaction>
    <physiologicalReaction direction="left-to-right" evidence="20">
        <dbReference type="Rhea" id="RHEA:18394"/>
    </physiologicalReaction>
</comment>
<dbReference type="InterPro" id="IPR015422">
    <property type="entry name" value="PyrdxlP-dep_Trfase_small"/>
</dbReference>
<evidence type="ECO:0000256" key="13">
    <source>
        <dbReference type="ARBA" id="ARBA00039862"/>
    </source>
</evidence>
<dbReference type="Gene3D" id="3.90.1150.10">
    <property type="entry name" value="Aspartate Aminotransferase, domain 1"/>
    <property type="match status" value="1"/>
</dbReference>
<dbReference type="Gene3D" id="3.40.640.10">
    <property type="entry name" value="Type I PLP-dependent aspartate aminotransferase-like (Major domain)"/>
    <property type="match status" value="1"/>
</dbReference>
<evidence type="ECO:0000256" key="5">
    <source>
        <dbReference type="ARBA" id="ARBA00013049"/>
    </source>
</evidence>
<dbReference type="GO" id="GO:0030170">
    <property type="term" value="F:pyridoxal phosphate binding"/>
    <property type="evidence" value="ECO:0007669"/>
    <property type="project" value="InterPro"/>
</dbReference>
<dbReference type="EC" id="2.6.1.18" evidence="28"/>
<comment type="catalytic activity">
    <reaction evidence="37">
        <text>N(omega),N('omega)-dimethyl-L-arginine + glyoxylate = 5-(3,3'-dimethylguanidino)-2-oxopentanoate + glycine</text>
        <dbReference type="Rhea" id="RHEA:77315"/>
        <dbReference type="ChEBI" id="CHEBI:36655"/>
        <dbReference type="ChEBI" id="CHEBI:57305"/>
        <dbReference type="ChEBI" id="CHEBI:197308"/>
        <dbReference type="ChEBI" id="CHEBI:197310"/>
    </reaction>
</comment>
<name>A0AAV7K1X3_9METZ</name>
<dbReference type="GO" id="GO:0019481">
    <property type="term" value="P:L-alanine catabolic process, by transamination"/>
    <property type="evidence" value="ECO:0007669"/>
    <property type="project" value="TreeGrafter"/>
</dbReference>
<dbReference type="Proteomes" id="UP001165289">
    <property type="component" value="Unassembled WGS sequence"/>
</dbReference>
<evidence type="ECO:0000256" key="32">
    <source>
        <dbReference type="ARBA" id="ARBA00048264"/>
    </source>
</evidence>
<comment type="catalytic activity">
    <reaction evidence="21">
        <text>N(omega),N(omega)-dimethyl-L-arginine + oxaloacetate = 5-(3,3-dimethylguanidino)-2-oxopentanoate + L-aspartate</text>
        <dbReference type="Rhea" id="RHEA:77343"/>
        <dbReference type="ChEBI" id="CHEBI:16452"/>
        <dbReference type="ChEBI" id="CHEBI:29991"/>
        <dbReference type="ChEBI" id="CHEBI:58326"/>
        <dbReference type="ChEBI" id="CHEBI:197301"/>
    </reaction>
</comment>
<comment type="catalytic activity">
    <reaction evidence="33">
        <text>2-oxohexanoate + N(omega),N(omega)-dimethyl-L-arginine = L-2-aminohexanoate + 5-(3,3-dimethylguanidino)-2-oxopentanoate</text>
        <dbReference type="Rhea" id="RHEA:77363"/>
        <dbReference type="ChEBI" id="CHEBI:35177"/>
        <dbReference type="ChEBI" id="CHEBI:58326"/>
        <dbReference type="ChEBI" id="CHEBI:58455"/>
        <dbReference type="ChEBI" id="CHEBI:197301"/>
    </reaction>
</comment>
<evidence type="ECO:0000256" key="29">
    <source>
        <dbReference type="ARBA" id="ARBA00044257"/>
    </source>
</evidence>
<dbReference type="InterPro" id="IPR015424">
    <property type="entry name" value="PyrdxlP-dep_Trfase"/>
</dbReference>
<comment type="catalytic activity">
    <reaction evidence="18">
        <text>N(omega),N(omega)-dimethyl-L-arginine + pyruvate = 5-(3,3-dimethylguanidino)-2-oxopentanoate + L-alanine</text>
        <dbReference type="Rhea" id="RHEA:77303"/>
        <dbReference type="ChEBI" id="CHEBI:15361"/>
        <dbReference type="ChEBI" id="CHEBI:57972"/>
        <dbReference type="ChEBI" id="CHEBI:58326"/>
        <dbReference type="ChEBI" id="CHEBI:197301"/>
    </reaction>
</comment>
<evidence type="ECO:0000256" key="18">
    <source>
        <dbReference type="ARBA" id="ARBA00043669"/>
    </source>
</evidence>
<comment type="subcellular location">
    <subcellularLocation>
        <location evidence="2">Mitochondrion</location>
    </subcellularLocation>
</comment>
<dbReference type="PANTHER" id="PTHR45688:SF3">
    <property type="entry name" value="ALANINE--GLYOXYLATE AMINOTRANSFERASE 2, MITOCHONDRIAL"/>
    <property type="match status" value="1"/>
</dbReference>
<evidence type="ECO:0000256" key="7">
    <source>
        <dbReference type="ARBA" id="ARBA00022679"/>
    </source>
</evidence>
<dbReference type="PANTHER" id="PTHR45688">
    <property type="match status" value="1"/>
</dbReference>
<dbReference type="GO" id="GO:0009436">
    <property type="term" value="P:glyoxylate catabolic process"/>
    <property type="evidence" value="ECO:0007669"/>
    <property type="project" value="TreeGrafter"/>
</dbReference>
<evidence type="ECO:0000256" key="8">
    <source>
        <dbReference type="ARBA" id="ARBA00022898"/>
    </source>
</evidence>
<evidence type="ECO:0000256" key="26">
    <source>
        <dbReference type="ARBA" id="ARBA00043825"/>
    </source>
</evidence>
<evidence type="ECO:0000256" key="20">
    <source>
        <dbReference type="ARBA" id="ARBA00043726"/>
    </source>
</evidence>
<dbReference type="Pfam" id="PF00202">
    <property type="entry name" value="Aminotran_3"/>
    <property type="match status" value="1"/>
</dbReference>
<evidence type="ECO:0000256" key="24">
    <source>
        <dbReference type="ARBA" id="ARBA00043777"/>
    </source>
</evidence>
<evidence type="ECO:0000313" key="41">
    <source>
        <dbReference type="Proteomes" id="UP001165289"/>
    </source>
</evidence>
<comment type="similarity">
    <text evidence="3 39">Belongs to the class-III pyridoxal-phosphate-dependent aminotransferase family.</text>
</comment>
<evidence type="ECO:0000256" key="2">
    <source>
        <dbReference type="ARBA" id="ARBA00004173"/>
    </source>
</evidence>
<organism evidence="40 41">
    <name type="scientific">Oopsacas minuta</name>
    <dbReference type="NCBI Taxonomy" id="111878"/>
    <lineage>
        <taxon>Eukaryota</taxon>
        <taxon>Metazoa</taxon>
        <taxon>Porifera</taxon>
        <taxon>Hexactinellida</taxon>
        <taxon>Hexasterophora</taxon>
        <taxon>Lyssacinosida</taxon>
        <taxon>Leucopsacidae</taxon>
        <taxon>Oopsacas</taxon>
    </lineage>
</organism>
<dbReference type="CDD" id="cd00610">
    <property type="entry name" value="OAT_like"/>
    <property type="match status" value="1"/>
</dbReference>
<comment type="cofactor">
    <cofactor evidence="1">
        <name>pyridoxal 5'-phosphate</name>
        <dbReference type="ChEBI" id="CHEBI:597326"/>
    </cofactor>
</comment>
<evidence type="ECO:0000256" key="16">
    <source>
        <dbReference type="ARBA" id="ARBA00042611"/>
    </source>
</evidence>